<comment type="caution">
    <text evidence="2">The sequence shown here is derived from an EMBL/GenBank/DDBJ whole genome shotgun (WGS) entry which is preliminary data.</text>
</comment>
<dbReference type="Gene3D" id="3.60.130.30">
    <property type="match status" value="1"/>
</dbReference>
<evidence type="ECO:0000256" key="1">
    <source>
        <dbReference type="SAM" id="MobiDB-lite"/>
    </source>
</evidence>
<name>A0AAD6XPW7_9AGAR</name>
<organism evidence="2 3">
    <name type="scientific">Mycena belliarum</name>
    <dbReference type="NCBI Taxonomy" id="1033014"/>
    <lineage>
        <taxon>Eukaryota</taxon>
        <taxon>Fungi</taxon>
        <taxon>Dikarya</taxon>
        <taxon>Basidiomycota</taxon>
        <taxon>Agaricomycotina</taxon>
        <taxon>Agaricomycetes</taxon>
        <taxon>Agaricomycetidae</taxon>
        <taxon>Agaricales</taxon>
        <taxon>Marasmiineae</taxon>
        <taxon>Mycenaceae</taxon>
        <taxon>Mycena</taxon>
    </lineage>
</organism>
<keyword evidence="3" id="KW-1185">Reference proteome</keyword>
<dbReference type="Proteomes" id="UP001222325">
    <property type="component" value="Unassembled WGS sequence"/>
</dbReference>
<feature type="region of interest" description="Disordered" evidence="1">
    <location>
        <begin position="267"/>
        <end position="287"/>
    </location>
</feature>
<accession>A0AAD6XPW7</accession>
<evidence type="ECO:0000313" key="2">
    <source>
        <dbReference type="EMBL" id="KAJ7085996.1"/>
    </source>
</evidence>
<evidence type="ECO:0000313" key="3">
    <source>
        <dbReference type="Proteomes" id="UP001222325"/>
    </source>
</evidence>
<dbReference type="EMBL" id="JARJCN010000032">
    <property type="protein sequence ID" value="KAJ7085996.1"/>
    <property type="molecule type" value="Genomic_DNA"/>
</dbReference>
<reference evidence="2" key="1">
    <citation type="submission" date="2023-03" db="EMBL/GenBank/DDBJ databases">
        <title>Massive genome expansion in bonnet fungi (Mycena s.s.) driven by repeated elements and novel gene families across ecological guilds.</title>
        <authorList>
            <consortium name="Lawrence Berkeley National Laboratory"/>
            <person name="Harder C.B."/>
            <person name="Miyauchi S."/>
            <person name="Viragh M."/>
            <person name="Kuo A."/>
            <person name="Thoen E."/>
            <person name="Andreopoulos B."/>
            <person name="Lu D."/>
            <person name="Skrede I."/>
            <person name="Drula E."/>
            <person name="Henrissat B."/>
            <person name="Morin E."/>
            <person name="Kohler A."/>
            <person name="Barry K."/>
            <person name="LaButti K."/>
            <person name="Morin E."/>
            <person name="Salamov A."/>
            <person name="Lipzen A."/>
            <person name="Mereny Z."/>
            <person name="Hegedus B."/>
            <person name="Baldrian P."/>
            <person name="Stursova M."/>
            <person name="Weitz H."/>
            <person name="Taylor A."/>
            <person name="Grigoriev I.V."/>
            <person name="Nagy L.G."/>
            <person name="Martin F."/>
            <person name="Kauserud H."/>
        </authorList>
    </citation>
    <scope>NUCLEOTIDE SEQUENCE</scope>
    <source>
        <strain evidence="2">CBHHK173m</strain>
    </source>
</reference>
<gene>
    <name evidence="2" type="ORF">B0H15DRAFT_782264</name>
</gene>
<protein>
    <submittedName>
        <fullName evidence="2">Uncharacterized protein</fullName>
    </submittedName>
</protein>
<feature type="non-terminal residue" evidence="2">
    <location>
        <position position="1"/>
    </location>
</feature>
<dbReference type="AlphaFoldDB" id="A0AAD6XPW7"/>
<sequence length="303" mass="34065">RTPRPVIDRDRRVMLVLGGFPPNAPDWPGAVAAEAASAMEAAACEVYTESKWRRKAATTAANVPRRGPHAAEHVGPAMGGGQSYPMNLSHLPARLATFSRLFGLQCFERIAGWTNGKLLFMGFAPALHGYYTRTLDELFAWDGAQKRAKHLQRNFRRALSVFATATFNFGPCTATYPHIDFGNLAWGWCAITALGPFDPDRGGHLILWDLKLVVRFPPGSTVLIPSAILRHSNVKIQPGERRYSFTQYTPAGIFRWVYNDCRTERQANDPRCTPAHEQERRQRDRAERWSEGLKMYRTWPAGP</sequence>
<proteinExistence type="predicted"/>